<evidence type="ECO:0000256" key="2">
    <source>
        <dbReference type="ARBA" id="ARBA00023136"/>
    </source>
</evidence>
<feature type="compositionally biased region" description="Low complexity" evidence="3">
    <location>
        <begin position="1"/>
        <end position="21"/>
    </location>
</feature>
<evidence type="ECO:0000256" key="1">
    <source>
        <dbReference type="ARBA" id="ARBA00004370"/>
    </source>
</evidence>
<evidence type="ECO:0000313" key="6">
    <source>
        <dbReference type="Proteomes" id="UP001140217"/>
    </source>
</evidence>
<dbReference type="OrthoDB" id="20273at2759"/>
<dbReference type="GO" id="GO:0016020">
    <property type="term" value="C:membrane"/>
    <property type="evidence" value="ECO:0007669"/>
    <property type="project" value="UniProtKB-SubCell"/>
</dbReference>
<keyword evidence="6" id="KW-1185">Reference proteome</keyword>
<dbReference type="Proteomes" id="UP001140217">
    <property type="component" value="Unassembled WGS sequence"/>
</dbReference>
<evidence type="ECO:0000256" key="3">
    <source>
        <dbReference type="SAM" id="MobiDB-lite"/>
    </source>
</evidence>
<reference evidence="5" key="1">
    <citation type="submission" date="2022-07" db="EMBL/GenBank/DDBJ databases">
        <title>Phylogenomic reconstructions and comparative analyses of Kickxellomycotina fungi.</title>
        <authorList>
            <person name="Reynolds N.K."/>
            <person name="Stajich J.E."/>
            <person name="Barry K."/>
            <person name="Grigoriev I.V."/>
            <person name="Crous P."/>
            <person name="Smith M.E."/>
        </authorList>
    </citation>
    <scope>NUCLEOTIDE SEQUENCE</scope>
    <source>
        <strain evidence="5">NBRC 105414</strain>
    </source>
</reference>
<dbReference type="PANTHER" id="PTHR31234">
    <property type="entry name" value="LATE EMBRYOGENESIS ABUNDANT (LEA) HYDROXYPROLINE-RICH GLYCOPROTEIN FAMILY"/>
    <property type="match status" value="1"/>
</dbReference>
<comment type="subcellular location">
    <subcellularLocation>
        <location evidence="1">Membrane</location>
    </subcellularLocation>
</comment>
<dbReference type="PANTHER" id="PTHR31234:SF2">
    <property type="entry name" value="OS05G0199100 PROTEIN"/>
    <property type="match status" value="1"/>
</dbReference>
<dbReference type="InterPro" id="IPR044839">
    <property type="entry name" value="NDR1-like"/>
</dbReference>
<dbReference type="AlphaFoldDB" id="A0A9W8HEI7"/>
<organism evidence="5 6">
    <name type="scientific">Coemansia javaensis</name>
    <dbReference type="NCBI Taxonomy" id="2761396"/>
    <lineage>
        <taxon>Eukaryota</taxon>
        <taxon>Fungi</taxon>
        <taxon>Fungi incertae sedis</taxon>
        <taxon>Zoopagomycota</taxon>
        <taxon>Kickxellomycotina</taxon>
        <taxon>Kickxellomycetes</taxon>
        <taxon>Kickxellales</taxon>
        <taxon>Kickxellaceae</taxon>
        <taxon>Coemansia</taxon>
    </lineage>
</organism>
<feature type="region of interest" description="Disordered" evidence="3">
    <location>
        <begin position="1"/>
        <end position="103"/>
    </location>
</feature>
<comment type="caution">
    <text evidence="5">The sequence shown here is derived from an EMBL/GenBank/DDBJ whole genome shotgun (WGS) entry which is preliminary data.</text>
</comment>
<keyword evidence="4" id="KW-0812">Transmembrane</keyword>
<proteinExistence type="predicted"/>
<keyword evidence="2 4" id="KW-0472">Membrane</keyword>
<protein>
    <recommendedName>
        <fullName evidence="7">Late embryogenesis abundant protein LEA-2 subgroup domain-containing protein</fullName>
    </recommendedName>
</protein>
<dbReference type="EMBL" id="JANBUL010000082">
    <property type="protein sequence ID" value="KAJ2782107.1"/>
    <property type="molecule type" value="Genomic_DNA"/>
</dbReference>
<evidence type="ECO:0000313" key="5">
    <source>
        <dbReference type="EMBL" id="KAJ2782107.1"/>
    </source>
</evidence>
<dbReference type="GO" id="GO:0098542">
    <property type="term" value="P:defense response to other organism"/>
    <property type="evidence" value="ECO:0007669"/>
    <property type="project" value="InterPro"/>
</dbReference>
<accession>A0A9W8HEI7</accession>
<name>A0A9W8HEI7_9FUNG</name>
<evidence type="ECO:0000256" key="4">
    <source>
        <dbReference type="SAM" id="Phobius"/>
    </source>
</evidence>
<gene>
    <name evidence="5" type="ORF">H4R18_002475</name>
</gene>
<evidence type="ECO:0008006" key="7">
    <source>
        <dbReference type="Google" id="ProtNLM"/>
    </source>
</evidence>
<keyword evidence="4" id="KW-1133">Transmembrane helix</keyword>
<feature type="compositionally biased region" description="Polar residues" evidence="3">
    <location>
        <begin position="37"/>
        <end position="52"/>
    </location>
</feature>
<sequence>MNGQYHQHGYQQQQQQHGYQQSYHEEGYPLNHMHGSYPQSHLQETAAPSSYNDDGPSAKTGHSHSPREYLHTPVYSPTPGDRAHAQQFGEAAEKSPALPRRAKGERRRCCGNGRYCWCCSRRCCCIFLPVLAVVLVALGVTLFFVFPRIPKVDFVRVDVAQQNQQSQQSRRALGARDTPIGGVVGDLLDNVSINRDGVVTVPLVIHLNVTNPNYIPWTIHNVTVIGYLANSTAGGPDFPVGTGGLPEPFHMPRKSVGNDMGIRFNFRLTTDNTNYLDAARTVQAACTAGGPDLRFHYKANVILRAISWLGIKPGISDTIHFPCPISEIEALGIKISDLTGITAADIAGVLH</sequence>
<feature type="transmembrane region" description="Helical" evidence="4">
    <location>
        <begin position="126"/>
        <end position="146"/>
    </location>
</feature>